<evidence type="ECO:0008006" key="5">
    <source>
        <dbReference type="Google" id="ProtNLM"/>
    </source>
</evidence>
<reference evidence="3 4" key="1">
    <citation type="submission" date="2023-06" db="EMBL/GenBank/DDBJ databases">
        <title>Roseiconus lacunae JC819 isolated from Gulf of Mannar region, Tamil Nadu.</title>
        <authorList>
            <person name="Pk S."/>
            <person name="Ch S."/>
            <person name="Ch V.R."/>
        </authorList>
    </citation>
    <scope>NUCLEOTIDE SEQUENCE [LARGE SCALE GENOMIC DNA]</scope>
    <source>
        <strain evidence="3 4">JC819</strain>
    </source>
</reference>
<evidence type="ECO:0000256" key="1">
    <source>
        <dbReference type="SAM" id="MobiDB-lite"/>
    </source>
</evidence>
<dbReference type="Proteomes" id="UP001239462">
    <property type="component" value="Unassembled WGS sequence"/>
</dbReference>
<feature type="compositionally biased region" description="Basic and acidic residues" evidence="1">
    <location>
        <begin position="38"/>
        <end position="51"/>
    </location>
</feature>
<organism evidence="3 4">
    <name type="scientific">Roseiconus lacunae</name>
    <dbReference type="NCBI Taxonomy" id="2605694"/>
    <lineage>
        <taxon>Bacteria</taxon>
        <taxon>Pseudomonadati</taxon>
        <taxon>Planctomycetota</taxon>
        <taxon>Planctomycetia</taxon>
        <taxon>Pirellulales</taxon>
        <taxon>Pirellulaceae</taxon>
        <taxon>Roseiconus</taxon>
    </lineage>
</organism>
<dbReference type="RefSeq" id="WP_289163137.1">
    <property type="nucleotide sequence ID" value="NZ_JASZZN010000006.1"/>
</dbReference>
<dbReference type="Gene3D" id="3.80.10.10">
    <property type="entry name" value="Ribonuclease Inhibitor"/>
    <property type="match status" value="2"/>
</dbReference>
<dbReference type="EMBL" id="JASZZN010000006">
    <property type="protein sequence ID" value="MDM4015636.1"/>
    <property type="molecule type" value="Genomic_DNA"/>
</dbReference>
<keyword evidence="2" id="KW-0472">Membrane</keyword>
<feature type="transmembrane region" description="Helical" evidence="2">
    <location>
        <begin position="180"/>
        <end position="199"/>
    </location>
</feature>
<comment type="caution">
    <text evidence="3">The sequence shown here is derived from an EMBL/GenBank/DDBJ whole genome shotgun (WGS) entry which is preliminary data.</text>
</comment>
<evidence type="ECO:0000256" key="2">
    <source>
        <dbReference type="SAM" id="Phobius"/>
    </source>
</evidence>
<proteinExistence type="predicted"/>
<name>A0ABT7PGN8_9BACT</name>
<feature type="transmembrane region" description="Helical" evidence="2">
    <location>
        <begin position="139"/>
        <end position="159"/>
    </location>
</feature>
<feature type="region of interest" description="Disordered" evidence="1">
    <location>
        <begin position="1"/>
        <end position="56"/>
    </location>
</feature>
<evidence type="ECO:0000313" key="4">
    <source>
        <dbReference type="Proteomes" id="UP001239462"/>
    </source>
</evidence>
<sequence length="1026" mass="113721">MTGDQLPSEQRNLGQANVGQDTAHQEMPAECESELAEPEARAVERSTEANEKRRRSKTAVWGSTSLMIGIFVALNWPVQYVERFSSGSVQSIVDLPNQAYELPVMAGAPFRYWIDYRSGPAGRPETEDKSNVLSASQSVFSWTALLINIACLVTLITVFQFYAHRKKLKQKSKGRGNLTIADLMIATSLVAASFGWYQYLQGREKAVKKYANSMMGKNHGVVFSAWLPEIIADQLPDSFAKKFVRVRAVRLDTPSPEDLDEAMALTTLTCFRIGGNNYQLKQLQPLLNKVHLVDIRIAGRRLDRATMQMIGSMPRLHTLSLMRTDVSSETLASLQLPRLRRLNAMHSDVVLSKLGRPSWSKSITELWLPHPSRGSDQLTIEGWPSLKFLSVNDWDHQLNADAVQLKLSGLPKLETLELGQLQKFSLELSDLPEFTGWQGKNDFWEMRLARGESMPGRVWLSRLVAENVPKLETVEIYGAEIEEIKLSKLPGLDAVYIAAFRNLPMGYPQYVRPEKETRDALVKGLGASDGPALIDLDAVFLRDTDLTPLCENAGLEQLFLASTGVATEEVKKLASTPNLKHLRLGTASAGPADLASILTLFPNLEVLEFQFDTNDDMIVFDRSADSFQLARHAHLTELTGNAMRFDFFNSVRIENMPRLQSSFDFQWVGNEIWIDRSPSLKGLSFSSPLPSKTHFGGFRDLEYFAAGGAQVTDTVVESLSDCDQLTTITLAYADASKATLSELNLRAIVNLSLPGCKVDDSVVRNWGSLPTLQSLDLSHTEVTAASLQTLLASESIQSLRLDGCDLKPADLAGLTGMTMLRVLSLADIGIDQPTLAKIASFGMIKHLNLAGSKVSKDLLSALDGTDIELLVLRDCEVDSRAVYELMRRHPSLMLDPTGSNLDSNVHTRLMAEQRVIDEHDYAEFKATQQWRQKMANSSQGMMMAMELPTVKDEFAKIDVEAFSPVGEFAQMKEDADVENRDSDAPSLMNRMFGRLFGGQAIGGPQVIVVDQDVEVSDKSGIEESEE</sequence>
<dbReference type="InterPro" id="IPR032675">
    <property type="entry name" value="LRR_dom_sf"/>
</dbReference>
<feature type="transmembrane region" description="Helical" evidence="2">
    <location>
        <begin position="59"/>
        <end position="78"/>
    </location>
</feature>
<protein>
    <recommendedName>
        <fullName evidence="5">Leucine Rich repeats (2 copies)</fullName>
    </recommendedName>
</protein>
<dbReference type="PANTHER" id="PTHR13318">
    <property type="entry name" value="PARTNER OF PAIRED, ISOFORM B-RELATED"/>
    <property type="match status" value="1"/>
</dbReference>
<keyword evidence="2" id="KW-1133">Transmembrane helix</keyword>
<keyword evidence="2" id="KW-0812">Transmembrane</keyword>
<keyword evidence="4" id="KW-1185">Reference proteome</keyword>
<gene>
    <name evidence="3" type="ORF">QTN89_09365</name>
</gene>
<feature type="compositionally biased region" description="Polar residues" evidence="1">
    <location>
        <begin position="1"/>
        <end position="22"/>
    </location>
</feature>
<dbReference type="SUPFAM" id="SSF52047">
    <property type="entry name" value="RNI-like"/>
    <property type="match status" value="2"/>
</dbReference>
<accession>A0ABT7PGN8</accession>
<evidence type="ECO:0000313" key="3">
    <source>
        <dbReference type="EMBL" id="MDM4015636.1"/>
    </source>
</evidence>